<dbReference type="AlphaFoldDB" id="A0AAD5SSG4"/>
<comment type="caution">
    <text evidence="1">The sequence shown here is derived from an EMBL/GenBank/DDBJ whole genome shotgun (WGS) entry which is preliminary data.</text>
</comment>
<reference evidence="1" key="1">
    <citation type="submission" date="2020-05" db="EMBL/GenBank/DDBJ databases">
        <title>Phylogenomic resolution of chytrid fungi.</title>
        <authorList>
            <person name="Stajich J.E."/>
            <person name="Amses K."/>
            <person name="Simmons R."/>
            <person name="Seto K."/>
            <person name="Myers J."/>
            <person name="Bonds A."/>
            <person name="Quandt C.A."/>
            <person name="Barry K."/>
            <person name="Liu P."/>
            <person name="Grigoriev I."/>
            <person name="Longcore J.E."/>
            <person name="James T.Y."/>
        </authorList>
    </citation>
    <scope>NUCLEOTIDE SEQUENCE</scope>
    <source>
        <strain evidence="1">JEL0513</strain>
    </source>
</reference>
<keyword evidence="2" id="KW-1185">Reference proteome</keyword>
<accession>A0AAD5SSG4</accession>
<feature type="non-terminal residue" evidence="1">
    <location>
        <position position="84"/>
    </location>
</feature>
<protein>
    <submittedName>
        <fullName evidence="1">ER membrane complex subunit 3</fullName>
    </submittedName>
</protein>
<dbReference type="EMBL" id="JADGJH010002348">
    <property type="protein sequence ID" value="KAJ3099432.1"/>
    <property type="molecule type" value="Genomic_DNA"/>
</dbReference>
<dbReference type="Proteomes" id="UP001211907">
    <property type="component" value="Unassembled WGS sequence"/>
</dbReference>
<evidence type="ECO:0000313" key="2">
    <source>
        <dbReference type="Proteomes" id="UP001211907"/>
    </source>
</evidence>
<proteinExistence type="predicted"/>
<sequence length="84" mass="9401">MAAMILVGVLRHYATTLLMSLPKQTLKGVREGCALTRARMLRMSQDIHLAAFEKRRDFLVQAFEDRVYLKNPDAASGGTPNPLQ</sequence>
<gene>
    <name evidence="1" type="primary">EMC3_1</name>
    <name evidence="1" type="ORF">HK100_004890</name>
</gene>
<organism evidence="1 2">
    <name type="scientific">Physocladia obscura</name>
    <dbReference type="NCBI Taxonomy" id="109957"/>
    <lineage>
        <taxon>Eukaryota</taxon>
        <taxon>Fungi</taxon>
        <taxon>Fungi incertae sedis</taxon>
        <taxon>Chytridiomycota</taxon>
        <taxon>Chytridiomycota incertae sedis</taxon>
        <taxon>Chytridiomycetes</taxon>
        <taxon>Chytridiales</taxon>
        <taxon>Chytriomycetaceae</taxon>
        <taxon>Physocladia</taxon>
    </lineage>
</organism>
<evidence type="ECO:0000313" key="1">
    <source>
        <dbReference type="EMBL" id="KAJ3099432.1"/>
    </source>
</evidence>
<name>A0AAD5SSG4_9FUNG</name>